<keyword evidence="3" id="KW-1185">Reference proteome</keyword>
<organism evidence="2 3">
    <name type="scientific">Luteimonas padinae</name>
    <dbReference type="NCBI Taxonomy" id="1714359"/>
    <lineage>
        <taxon>Bacteria</taxon>
        <taxon>Pseudomonadati</taxon>
        <taxon>Pseudomonadota</taxon>
        <taxon>Gammaproteobacteria</taxon>
        <taxon>Lysobacterales</taxon>
        <taxon>Lysobacteraceae</taxon>
        <taxon>Luteimonas</taxon>
    </lineage>
</organism>
<dbReference type="Proteomes" id="UP001589898">
    <property type="component" value="Unassembled WGS sequence"/>
</dbReference>
<reference evidence="2 3" key="1">
    <citation type="submission" date="2024-09" db="EMBL/GenBank/DDBJ databases">
        <authorList>
            <person name="Sun Q."/>
            <person name="Mori K."/>
        </authorList>
    </citation>
    <scope>NUCLEOTIDE SEQUENCE [LARGE SCALE GENOMIC DNA]</scope>
    <source>
        <strain evidence="2 3">KCTC 52403</strain>
    </source>
</reference>
<evidence type="ECO:0000313" key="3">
    <source>
        <dbReference type="Proteomes" id="UP001589898"/>
    </source>
</evidence>
<accession>A0ABV6SVX0</accession>
<keyword evidence="1" id="KW-0732">Signal</keyword>
<evidence type="ECO:0000313" key="2">
    <source>
        <dbReference type="EMBL" id="MFC0717057.1"/>
    </source>
</evidence>
<comment type="caution">
    <text evidence="2">The sequence shown here is derived from an EMBL/GenBank/DDBJ whole genome shotgun (WGS) entry which is preliminary data.</text>
</comment>
<dbReference type="RefSeq" id="WP_189499513.1">
    <property type="nucleotide sequence ID" value="NZ_BMZT01000032.1"/>
</dbReference>
<protein>
    <submittedName>
        <fullName evidence="2">Uncharacterized protein</fullName>
    </submittedName>
</protein>
<gene>
    <name evidence="2" type="ORF">ACFFFU_04710</name>
</gene>
<feature type="signal peptide" evidence="1">
    <location>
        <begin position="1"/>
        <end position="19"/>
    </location>
</feature>
<sequence length="261" mass="27859">MKTGLIGSLLLVAVSAAAAQDNLRRQQGPSPLQVQVARGEAALDSKSDIAELKAILKSAQAAAAPSSEVQERITTLKAQWLAASGFSPDVLLALEASGHDVSGALERDINGTLIDYALLSETVVVGTLDSITDELLDDGFLSTVSFKVDRTLKGNVLDGNIKIRQRSGLDSLGYQIIYDTDFPATPGSRYLLFLSSGLYDVGSAQKTGKITAYRGQYYVPQRSAFLIRNDGTLEPIAKGIPPSKERAEEVIDNITSMAEIN</sequence>
<evidence type="ECO:0000256" key="1">
    <source>
        <dbReference type="SAM" id="SignalP"/>
    </source>
</evidence>
<proteinExistence type="predicted"/>
<name>A0ABV6SVX0_9GAMM</name>
<feature type="chain" id="PRO_5046830566" evidence="1">
    <location>
        <begin position="20"/>
        <end position="261"/>
    </location>
</feature>
<dbReference type="EMBL" id="JBHLTF010000010">
    <property type="protein sequence ID" value="MFC0717057.1"/>
    <property type="molecule type" value="Genomic_DNA"/>
</dbReference>